<keyword evidence="4" id="KW-0812">Transmembrane</keyword>
<evidence type="ECO:0000256" key="4">
    <source>
        <dbReference type="ARBA" id="ARBA00022692"/>
    </source>
</evidence>
<reference evidence="8" key="1">
    <citation type="submission" date="2004-02" db="EMBL/GenBank/DDBJ databases">
        <authorList>
            <consortium name="DOE Joint Genome Institute"/>
        </authorList>
    </citation>
    <scope>NUCLEOTIDE SEQUENCE [LARGE SCALE GENOMIC DNA]</scope>
    <source>
        <strain evidence="8">WH 8501</strain>
    </source>
</reference>
<dbReference type="EMBL" id="AADV02000001">
    <property type="protein sequence ID" value="EAM52827.1"/>
    <property type="molecule type" value="Genomic_DNA"/>
</dbReference>
<reference evidence="8" key="2">
    <citation type="submission" date="2005-06" db="EMBL/GenBank/DDBJ databases">
        <title>Sequencing of the draft genome and assembly of Crocosphaera watsonii WH 8501.</title>
        <authorList>
            <consortium name="US DOE Joint Genome Institute (JGI-PGF)"/>
            <person name="Copeland A."/>
            <person name="Lucas S."/>
            <person name="Lapidus A."/>
            <person name="Barry K."/>
            <person name="Detter C."/>
            <person name="Glavina T."/>
            <person name="Hammon N."/>
            <person name="Israni S."/>
            <person name="Pitluck S."/>
            <person name="Richardson P."/>
        </authorList>
    </citation>
    <scope>NUCLEOTIDE SEQUENCE [LARGE SCALE GENOMIC DNA]</scope>
    <source>
        <strain evidence="8">WH 8501</strain>
    </source>
</reference>
<keyword evidence="6" id="KW-0472">Membrane</keyword>
<keyword evidence="9" id="KW-1185">Reference proteome</keyword>
<dbReference type="PROSITE" id="PS50042">
    <property type="entry name" value="CNMP_BINDING_3"/>
    <property type="match status" value="1"/>
</dbReference>
<comment type="subcellular location">
    <subcellularLocation>
        <location evidence="1">Cell membrane</location>
        <topology evidence="1">Multi-pass membrane protein</topology>
    </subcellularLocation>
</comment>
<comment type="similarity">
    <text evidence="2">Belongs to the MscS (TC 1.A.23) family.</text>
</comment>
<reference evidence="8" key="3">
    <citation type="submission" date="2016-12" db="EMBL/GenBank/DDBJ databases">
        <title>Annotation of the draft genome assembly of Crocosphaera watsonii WH 8501.</title>
        <authorList>
            <consortium name="US DOE Joint Genome Institute (JGI-ORNL)"/>
            <person name="Larimer F."/>
            <person name="Land M."/>
        </authorList>
    </citation>
    <scope>NUCLEOTIDE SEQUENCE</scope>
    <source>
        <strain evidence="8">WH 8501</strain>
    </source>
</reference>
<dbReference type="Gene3D" id="3.30.70.100">
    <property type="match status" value="1"/>
</dbReference>
<dbReference type="GO" id="GO:0005886">
    <property type="term" value="C:plasma membrane"/>
    <property type="evidence" value="ECO:0007669"/>
    <property type="project" value="UniProtKB-SubCell"/>
</dbReference>
<dbReference type="SUPFAM" id="SSF82689">
    <property type="entry name" value="Mechanosensitive channel protein MscS (YggB), C-terminal domain"/>
    <property type="match status" value="1"/>
</dbReference>
<dbReference type="InterPro" id="IPR010920">
    <property type="entry name" value="LSM_dom_sf"/>
</dbReference>
<dbReference type="Proteomes" id="UP000003922">
    <property type="component" value="Unassembled WGS sequence"/>
</dbReference>
<accession>Q4CAV9</accession>
<gene>
    <name evidence="8" type="ORF">CwatDRAFT_6701</name>
</gene>
<dbReference type="RefSeq" id="WP_007303146.1">
    <property type="nucleotide sequence ID" value="NZ_AADV02000001.1"/>
</dbReference>
<dbReference type="SUPFAM" id="SSF50182">
    <property type="entry name" value="Sm-like ribonucleoproteins"/>
    <property type="match status" value="1"/>
</dbReference>
<keyword evidence="3" id="KW-1003">Cell membrane</keyword>
<dbReference type="CDD" id="cd00038">
    <property type="entry name" value="CAP_ED"/>
    <property type="match status" value="1"/>
</dbReference>
<dbReference type="KEGG" id="cwa:CwatDRAFT_6701"/>
<dbReference type="SUPFAM" id="SSF51206">
    <property type="entry name" value="cAMP-binding domain-like"/>
    <property type="match status" value="1"/>
</dbReference>
<feature type="domain" description="Cyclic nucleotide-binding" evidence="7">
    <location>
        <begin position="368"/>
        <end position="487"/>
    </location>
</feature>
<dbReference type="InterPro" id="IPR023408">
    <property type="entry name" value="MscS_beta-dom_sf"/>
</dbReference>
<dbReference type="Gene3D" id="2.60.120.10">
    <property type="entry name" value="Jelly Rolls"/>
    <property type="match status" value="1"/>
</dbReference>
<dbReference type="Pfam" id="PF13358">
    <property type="entry name" value="DDE_3"/>
    <property type="match status" value="1"/>
</dbReference>
<dbReference type="InterPro" id="IPR011066">
    <property type="entry name" value="MscS_channel_C_sf"/>
</dbReference>
<organism evidence="8 9">
    <name type="scientific">Crocosphaera watsonii WH 8501</name>
    <dbReference type="NCBI Taxonomy" id="165597"/>
    <lineage>
        <taxon>Bacteria</taxon>
        <taxon>Bacillati</taxon>
        <taxon>Cyanobacteriota</taxon>
        <taxon>Cyanophyceae</taxon>
        <taxon>Oscillatoriophycideae</taxon>
        <taxon>Chroococcales</taxon>
        <taxon>Aphanothecaceae</taxon>
        <taxon>Crocosphaera</taxon>
    </lineage>
</organism>
<dbReference type="Gene3D" id="2.30.30.60">
    <property type="match status" value="1"/>
</dbReference>
<evidence type="ECO:0000313" key="9">
    <source>
        <dbReference type="Proteomes" id="UP000003922"/>
    </source>
</evidence>
<evidence type="ECO:0000259" key="7">
    <source>
        <dbReference type="PROSITE" id="PS50042"/>
    </source>
</evidence>
<dbReference type="InterPro" id="IPR018490">
    <property type="entry name" value="cNMP-bd_dom_sf"/>
</dbReference>
<evidence type="ECO:0000256" key="1">
    <source>
        <dbReference type="ARBA" id="ARBA00004651"/>
    </source>
</evidence>
<dbReference type="Pfam" id="PF21082">
    <property type="entry name" value="MS_channel_3rd"/>
    <property type="match status" value="1"/>
</dbReference>
<dbReference type="PANTHER" id="PTHR30347:SF1">
    <property type="entry name" value="MECHANOSENSITIVE CHANNEL MSCK"/>
    <property type="match status" value="1"/>
</dbReference>
<sequence>MLEQGIHLISTDEMTGIQALERLFPNKRIKPKQVEKIEFEYERHGTLSLIANWDVARGKVVSPSIGPTRTEQDFSEHIQRTIKIDEKAEWIFIVDKLNTHKSESLVKLVAESCGITIDLGRKGKEGILQSMESRADFLSDESHRIRFVYIPKHTSGLGVGIGFGLQEITRNLVSGLTLLGESKLKVGDLIEFQGHLGYIQEISLRSTVIKTFEGSQLVIPNTDLTSQPVENWNYENCQGRIEISIGVAYNSDLLLVTELLLEAAFLEQEVLPNPSPKVVFVEYGDNALIFELWVWVANIENRKFIKSSLNFIIEYKFRQGGISIPFPQRELWVKNVESLQLNTLQNIPDKSPISHHITLKDSLKSFPCFQHLDELELRKLIEAGSRRHLKKDEIFINRGEYDSHFCIVLLGQIQAIYETKKVSRLLFTFNQGDYFGELPLLLEIPYPTTMSASEDTQLFLLGKTCFQNLLDQYPYLEKEIATELVKRQEALEEHQNSLKEMGLIDDEYLKNPVVWIRKRLSQIFNLS</sequence>
<dbReference type="AlphaFoldDB" id="Q4CAV9"/>
<name>Q4CAV9_CROWT</name>
<proteinExistence type="inferred from homology"/>
<evidence type="ECO:0000313" key="8">
    <source>
        <dbReference type="EMBL" id="EAM52827.1"/>
    </source>
</evidence>
<dbReference type="InterPro" id="IPR006685">
    <property type="entry name" value="MscS_channel_2nd"/>
</dbReference>
<keyword evidence="5" id="KW-1133">Transmembrane helix</keyword>
<dbReference type="InterPro" id="IPR052702">
    <property type="entry name" value="MscS-like_channel"/>
</dbReference>
<dbReference type="InterPro" id="IPR014710">
    <property type="entry name" value="RmlC-like_jellyroll"/>
</dbReference>
<comment type="caution">
    <text evidence="8">The sequence shown here is derived from an EMBL/GenBank/DDBJ whole genome shotgun (WGS) entry which is preliminary data.</text>
</comment>
<evidence type="ECO:0000256" key="2">
    <source>
        <dbReference type="ARBA" id="ARBA00008017"/>
    </source>
</evidence>
<dbReference type="InterPro" id="IPR049278">
    <property type="entry name" value="MS_channel_C"/>
</dbReference>
<evidence type="ECO:0000256" key="5">
    <source>
        <dbReference type="ARBA" id="ARBA00022989"/>
    </source>
</evidence>
<evidence type="ECO:0000256" key="3">
    <source>
        <dbReference type="ARBA" id="ARBA00022475"/>
    </source>
</evidence>
<dbReference type="PANTHER" id="PTHR30347">
    <property type="entry name" value="POTASSIUM CHANNEL RELATED"/>
    <property type="match status" value="1"/>
</dbReference>
<dbReference type="SMART" id="SM00100">
    <property type="entry name" value="cNMP"/>
    <property type="match status" value="1"/>
</dbReference>
<dbReference type="InterPro" id="IPR038717">
    <property type="entry name" value="Tc1-like_DDE_dom"/>
</dbReference>
<dbReference type="Pfam" id="PF00924">
    <property type="entry name" value="MS_channel_2nd"/>
    <property type="match status" value="1"/>
</dbReference>
<dbReference type="Pfam" id="PF00027">
    <property type="entry name" value="cNMP_binding"/>
    <property type="match status" value="1"/>
</dbReference>
<dbReference type="InterPro" id="IPR000595">
    <property type="entry name" value="cNMP-bd_dom"/>
</dbReference>
<dbReference type="GO" id="GO:0055085">
    <property type="term" value="P:transmembrane transport"/>
    <property type="evidence" value="ECO:0007669"/>
    <property type="project" value="InterPro"/>
</dbReference>
<evidence type="ECO:0000256" key="6">
    <source>
        <dbReference type="ARBA" id="ARBA00023136"/>
    </source>
</evidence>
<protein>
    <submittedName>
        <fullName evidence="8">Cyclic nucleotide-binding:MscS Mechanosensitive ion channel</fullName>
    </submittedName>
</protein>